<protein>
    <submittedName>
        <fullName evidence="2">Uncharacterized protein</fullName>
    </submittedName>
</protein>
<keyword evidence="1" id="KW-0812">Transmembrane</keyword>
<keyword evidence="1" id="KW-0472">Membrane</keyword>
<evidence type="ECO:0000256" key="1">
    <source>
        <dbReference type="SAM" id="Phobius"/>
    </source>
</evidence>
<organism evidence="2">
    <name type="scientific">marine metagenome</name>
    <dbReference type="NCBI Taxonomy" id="408172"/>
    <lineage>
        <taxon>unclassified sequences</taxon>
        <taxon>metagenomes</taxon>
        <taxon>ecological metagenomes</taxon>
    </lineage>
</organism>
<dbReference type="AlphaFoldDB" id="A0A382TAS5"/>
<keyword evidence="1" id="KW-1133">Transmembrane helix</keyword>
<feature type="transmembrane region" description="Helical" evidence="1">
    <location>
        <begin position="12"/>
        <end position="32"/>
    </location>
</feature>
<dbReference type="EMBL" id="UINC01135167">
    <property type="protein sequence ID" value="SVD19156.1"/>
    <property type="molecule type" value="Genomic_DNA"/>
</dbReference>
<feature type="non-terminal residue" evidence="2">
    <location>
        <position position="43"/>
    </location>
</feature>
<evidence type="ECO:0000313" key="2">
    <source>
        <dbReference type="EMBL" id="SVD19156.1"/>
    </source>
</evidence>
<gene>
    <name evidence="2" type="ORF">METZ01_LOCUS372010</name>
</gene>
<reference evidence="2" key="1">
    <citation type="submission" date="2018-05" db="EMBL/GenBank/DDBJ databases">
        <authorList>
            <person name="Lanie J.A."/>
            <person name="Ng W.-L."/>
            <person name="Kazmierczak K.M."/>
            <person name="Andrzejewski T.M."/>
            <person name="Davidsen T.M."/>
            <person name="Wayne K.J."/>
            <person name="Tettelin H."/>
            <person name="Glass J.I."/>
            <person name="Rusch D."/>
            <person name="Podicherti R."/>
            <person name="Tsui H.-C.T."/>
            <person name="Winkler M.E."/>
        </authorList>
    </citation>
    <scope>NUCLEOTIDE SEQUENCE</scope>
</reference>
<name>A0A382TAS5_9ZZZZ</name>
<sequence>MTPFSSKFFKFYRLQVSIFSILVGLVIIYVVGNPLAFNSFPMN</sequence>
<proteinExistence type="predicted"/>
<accession>A0A382TAS5</accession>